<comment type="caution">
    <text evidence="1">The sequence shown here is derived from an EMBL/GenBank/DDBJ whole genome shotgun (WGS) entry which is preliminary data.</text>
</comment>
<dbReference type="AlphaFoldDB" id="A0A9Q3C5W9"/>
<dbReference type="EMBL" id="AVOT02004576">
    <property type="protein sequence ID" value="MBW0476760.1"/>
    <property type="molecule type" value="Genomic_DNA"/>
</dbReference>
<name>A0A9Q3C5W9_9BASI</name>
<organism evidence="1 2">
    <name type="scientific">Austropuccinia psidii MF-1</name>
    <dbReference type="NCBI Taxonomy" id="1389203"/>
    <lineage>
        <taxon>Eukaryota</taxon>
        <taxon>Fungi</taxon>
        <taxon>Dikarya</taxon>
        <taxon>Basidiomycota</taxon>
        <taxon>Pucciniomycotina</taxon>
        <taxon>Pucciniomycetes</taxon>
        <taxon>Pucciniales</taxon>
        <taxon>Sphaerophragmiaceae</taxon>
        <taxon>Austropuccinia</taxon>
    </lineage>
</organism>
<reference evidence="1" key="1">
    <citation type="submission" date="2021-03" db="EMBL/GenBank/DDBJ databases">
        <title>Draft genome sequence of rust myrtle Austropuccinia psidii MF-1, a brazilian biotype.</title>
        <authorList>
            <person name="Quecine M.C."/>
            <person name="Pachon D.M.R."/>
            <person name="Bonatelli M.L."/>
            <person name="Correr F.H."/>
            <person name="Franceschini L.M."/>
            <person name="Leite T.F."/>
            <person name="Margarido G.R.A."/>
            <person name="Almeida C.A."/>
            <person name="Ferrarezi J.A."/>
            <person name="Labate C.A."/>
        </authorList>
    </citation>
    <scope>NUCLEOTIDE SEQUENCE</scope>
    <source>
        <strain evidence="1">MF-1</strain>
    </source>
</reference>
<protein>
    <submittedName>
        <fullName evidence="1">Uncharacterized protein</fullName>
    </submittedName>
</protein>
<keyword evidence="2" id="KW-1185">Reference proteome</keyword>
<sequence>MLCNLTDIPYGKESINRHHQWRREAGNVATIFFKVPKFCQDQLTTIIVSSITPPQAAQTPEIQPKMLKYYLLLVAFTITFVSVRADRETCAYFFSINHFDKTNSSVFCSTALGINYQCSKTGCYVENLPLDKGLFFTDCYQKRANRWIKYVWPEQYTINHALNHVAISTGQKSWEQNSTRSKLTENVSCPLDNKHPENYKLLVCNSCGNRLPPQE</sequence>
<proteinExistence type="predicted"/>
<accession>A0A9Q3C5W9</accession>
<evidence type="ECO:0000313" key="1">
    <source>
        <dbReference type="EMBL" id="MBW0476760.1"/>
    </source>
</evidence>
<dbReference type="Proteomes" id="UP000765509">
    <property type="component" value="Unassembled WGS sequence"/>
</dbReference>
<gene>
    <name evidence="1" type="ORF">O181_016475</name>
</gene>
<evidence type="ECO:0000313" key="2">
    <source>
        <dbReference type="Proteomes" id="UP000765509"/>
    </source>
</evidence>